<dbReference type="SUPFAM" id="SSF53474">
    <property type="entry name" value="alpha/beta-Hydrolases"/>
    <property type="match status" value="1"/>
</dbReference>
<protein>
    <recommendedName>
        <fullName evidence="6">Alpha/beta hydrolase family protein</fullName>
    </recommendedName>
</protein>
<gene>
    <name evidence="4" type="ORF">LOC68_23840</name>
</gene>
<dbReference type="Pfam" id="PF07224">
    <property type="entry name" value="Chlorophyllase"/>
    <property type="match status" value="1"/>
</dbReference>
<dbReference type="PANTHER" id="PTHR10272">
    <property type="entry name" value="PLATELET-ACTIVATING FACTOR ACETYLHYDROLASE"/>
    <property type="match status" value="1"/>
</dbReference>
<proteinExistence type="predicted"/>
<dbReference type="InterPro" id="IPR029058">
    <property type="entry name" value="AB_hydrolase_fold"/>
</dbReference>
<sequence>MTDLATRRCFRSQIVVGLCVVLWSLSGPAAVKEQESSVEPNRAGYIPAAGPFDETVTEDILLTDPQRNIDLSVKVRYPVTDQALPVIIFSHGYRYDKNVFGPLSEHWARHGYVVIHPTHIDARSVTNQTGVQAQMDRPATWRSRTADISLLIDSLGVIESKLTKFRGEFSADELGVGGHSFGAYTSMLTGGATVMLPDQEEPASFLDVRIRAILPIAGQGRGQQGLHDHSWDKINIPMMMLTGSEDPGLHAEEPRWRAEGFRLSPPGDKYWGYITGANHFSYDGRSGKEAQNRMSQVVKTASLAFWDAYLRDSEPAKRYLATDQLQRDHPDAVEFFRK</sequence>
<comment type="caution">
    <text evidence="4">The sequence shown here is derived from an EMBL/GenBank/DDBJ whole genome shotgun (WGS) entry which is preliminary data.</text>
</comment>
<evidence type="ECO:0000313" key="5">
    <source>
        <dbReference type="Proteomes" id="UP001139103"/>
    </source>
</evidence>
<name>A0A9X1SIB9_9BACT</name>
<dbReference type="EMBL" id="JAJKFT010000010">
    <property type="protein sequence ID" value="MCC9631438.1"/>
    <property type="molecule type" value="Genomic_DNA"/>
</dbReference>
<dbReference type="GO" id="GO:0016042">
    <property type="term" value="P:lipid catabolic process"/>
    <property type="evidence" value="ECO:0007669"/>
    <property type="project" value="UniProtKB-KW"/>
</dbReference>
<keyword evidence="1" id="KW-0378">Hydrolase</keyword>
<dbReference type="Proteomes" id="UP001139103">
    <property type="component" value="Unassembled WGS sequence"/>
</dbReference>
<dbReference type="AlphaFoldDB" id="A0A9X1SIB9"/>
<keyword evidence="3" id="KW-0443">Lipid metabolism</keyword>
<organism evidence="4 5">
    <name type="scientific">Blastopirellula sediminis</name>
    <dbReference type="NCBI Taxonomy" id="2894196"/>
    <lineage>
        <taxon>Bacteria</taxon>
        <taxon>Pseudomonadati</taxon>
        <taxon>Planctomycetota</taxon>
        <taxon>Planctomycetia</taxon>
        <taxon>Pirellulales</taxon>
        <taxon>Pirellulaceae</taxon>
        <taxon>Blastopirellula</taxon>
    </lineage>
</organism>
<evidence type="ECO:0008006" key="6">
    <source>
        <dbReference type="Google" id="ProtNLM"/>
    </source>
</evidence>
<evidence type="ECO:0000256" key="3">
    <source>
        <dbReference type="ARBA" id="ARBA00023098"/>
    </source>
</evidence>
<dbReference type="InterPro" id="IPR017395">
    <property type="entry name" value="Chlorophyllase-like"/>
</dbReference>
<dbReference type="RefSeq" id="WP_230223406.1">
    <property type="nucleotide sequence ID" value="NZ_JAJKFT010000010.1"/>
</dbReference>
<keyword evidence="5" id="KW-1185">Reference proteome</keyword>
<reference evidence="4" key="1">
    <citation type="submission" date="2021-11" db="EMBL/GenBank/DDBJ databases">
        <title>Genome sequence.</title>
        <authorList>
            <person name="Sun Q."/>
        </authorList>
    </citation>
    <scope>NUCLEOTIDE SEQUENCE</scope>
    <source>
        <strain evidence="4">JC732</strain>
    </source>
</reference>
<accession>A0A9X1SIB9</accession>
<dbReference type="PANTHER" id="PTHR10272:SF0">
    <property type="entry name" value="PLATELET-ACTIVATING FACTOR ACETYLHYDROLASE"/>
    <property type="match status" value="1"/>
</dbReference>
<evidence type="ECO:0000256" key="1">
    <source>
        <dbReference type="ARBA" id="ARBA00022801"/>
    </source>
</evidence>
<evidence type="ECO:0000313" key="4">
    <source>
        <dbReference type="EMBL" id="MCC9631438.1"/>
    </source>
</evidence>
<evidence type="ECO:0000256" key="2">
    <source>
        <dbReference type="ARBA" id="ARBA00022963"/>
    </source>
</evidence>
<keyword evidence="2" id="KW-0442">Lipid degradation</keyword>
<dbReference type="Gene3D" id="3.40.50.1820">
    <property type="entry name" value="alpha/beta hydrolase"/>
    <property type="match status" value="1"/>
</dbReference>
<dbReference type="GO" id="GO:0003847">
    <property type="term" value="F:1-alkyl-2-acetylglycerophosphocholine esterase activity"/>
    <property type="evidence" value="ECO:0007669"/>
    <property type="project" value="TreeGrafter"/>
</dbReference>